<dbReference type="GO" id="GO:0003677">
    <property type="term" value="F:DNA binding"/>
    <property type="evidence" value="ECO:0007669"/>
    <property type="project" value="TreeGrafter"/>
</dbReference>
<dbReference type="Gene3D" id="3.30.420.10">
    <property type="entry name" value="Ribonuclease H-like superfamily/Ribonuclease H"/>
    <property type="match status" value="1"/>
</dbReference>
<dbReference type="GO" id="GO:0005634">
    <property type="term" value="C:nucleus"/>
    <property type="evidence" value="ECO:0007669"/>
    <property type="project" value="TreeGrafter"/>
</dbReference>
<dbReference type="OrthoDB" id="10065929at2759"/>
<evidence type="ECO:0000313" key="2">
    <source>
        <dbReference type="EMBL" id="CAH2218050.1"/>
    </source>
</evidence>
<comment type="caution">
    <text evidence="2">The sequence shown here is derived from an EMBL/GenBank/DDBJ whole genome shotgun (WGS) entry which is preliminary data.</text>
</comment>
<dbReference type="Proteomes" id="UP000838756">
    <property type="component" value="Unassembled WGS sequence"/>
</dbReference>
<keyword evidence="3" id="KW-1185">Reference proteome</keyword>
<dbReference type="PANTHER" id="PTHR19303">
    <property type="entry name" value="TRANSPOSON"/>
    <property type="match status" value="1"/>
</dbReference>
<dbReference type="InterPro" id="IPR004875">
    <property type="entry name" value="DDE_SF_endonuclease_dom"/>
</dbReference>
<gene>
    <name evidence="2" type="primary">jg23098</name>
    <name evidence="2" type="ORF">PAEG_LOCUS5925</name>
</gene>
<dbReference type="AlphaFoldDB" id="A0A8S4QY84"/>
<dbReference type="InterPro" id="IPR050863">
    <property type="entry name" value="CenT-Element_Derived"/>
</dbReference>
<evidence type="ECO:0000259" key="1">
    <source>
        <dbReference type="Pfam" id="PF03184"/>
    </source>
</evidence>
<sequence length="150" mass="16966">MKADSADGELLPPYVVYKASHFYDTGVKNGPEGTRYNRSASGWFDGDCFTDWLETLAVPYLENKEGKKVLVGDNVSSHLSLKAVQLWKEKNIDFVFLPANLTHLTQPLDVAFFKPLKKPWRQVLEQWKKTDGRDMKSVPKGCVFHGCLSS</sequence>
<dbReference type="Pfam" id="PF03184">
    <property type="entry name" value="DDE_1"/>
    <property type="match status" value="1"/>
</dbReference>
<dbReference type="InterPro" id="IPR036397">
    <property type="entry name" value="RNaseH_sf"/>
</dbReference>
<evidence type="ECO:0000313" key="3">
    <source>
        <dbReference type="Proteomes" id="UP000838756"/>
    </source>
</evidence>
<name>A0A8S4QY84_9NEOP</name>
<accession>A0A8S4QY84</accession>
<reference evidence="2" key="1">
    <citation type="submission" date="2022-03" db="EMBL/GenBank/DDBJ databases">
        <authorList>
            <person name="Lindestad O."/>
        </authorList>
    </citation>
    <scope>NUCLEOTIDE SEQUENCE</scope>
</reference>
<dbReference type="EMBL" id="CAKXAJ010018999">
    <property type="protein sequence ID" value="CAH2218050.1"/>
    <property type="molecule type" value="Genomic_DNA"/>
</dbReference>
<feature type="domain" description="DDE-1" evidence="1">
    <location>
        <begin position="3"/>
        <end position="132"/>
    </location>
</feature>
<protein>
    <submittedName>
        <fullName evidence="2">Jg23098 protein</fullName>
    </submittedName>
</protein>
<proteinExistence type="predicted"/>
<organism evidence="2 3">
    <name type="scientific">Pararge aegeria aegeria</name>
    <dbReference type="NCBI Taxonomy" id="348720"/>
    <lineage>
        <taxon>Eukaryota</taxon>
        <taxon>Metazoa</taxon>
        <taxon>Ecdysozoa</taxon>
        <taxon>Arthropoda</taxon>
        <taxon>Hexapoda</taxon>
        <taxon>Insecta</taxon>
        <taxon>Pterygota</taxon>
        <taxon>Neoptera</taxon>
        <taxon>Endopterygota</taxon>
        <taxon>Lepidoptera</taxon>
        <taxon>Glossata</taxon>
        <taxon>Ditrysia</taxon>
        <taxon>Papilionoidea</taxon>
        <taxon>Nymphalidae</taxon>
        <taxon>Satyrinae</taxon>
        <taxon>Satyrini</taxon>
        <taxon>Parargina</taxon>
        <taxon>Pararge</taxon>
    </lineage>
</organism>
<dbReference type="PANTHER" id="PTHR19303:SF74">
    <property type="entry name" value="POGO TRANSPOSABLE ELEMENT WITH KRAB DOMAIN"/>
    <property type="match status" value="1"/>
</dbReference>